<keyword evidence="1" id="KW-0472">Membrane</keyword>
<protein>
    <submittedName>
        <fullName evidence="2">Uncharacterized protein</fullName>
    </submittedName>
</protein>
<gene>
    <name evidence="2" type="ORF">ACFOZ4_27920</name>
</gene>
<feature type="transmembrane region" description="Helical" evidence="1">
    <location>
        <begin position="61"/>
        <end position="79"/>
    </location>
</feature>
<evidence type="ECO:0000313" key="2">
    <source>
        <dbReference type="EMBL" id="MFC4134456.1"/>
    </source>
</evidence>
<dbReference type="RefSeq" id="WP_253761392.1">
    <property type="nucleotide sequence ID" value="NZ_JAMZDZ010000001.1"/>
</dbReference>
<name>A0ABV8LTV5_9ACTN</name>
<keyword evidence="1" id="KW-1133">Transmembrane helix</keyword>
<dbReference type="Proteomes" id="UP001595816">
    <property type="component" value="Unassembled WGS sequence"/>
</dbReference>
<evidence type="ECO:0000313" key="3">
    <source>
        <dbReference type="Proteomes" id="UP001595816"/>
    </source>
</evidence>
<accession>A0ABV8LTV5</accession>
<feature type="transmembrane region" description="Helical" evidence="1">
    <location>
        <begin position="6"/>
        <end position="24"/>
    </location>
</feature>
<dbReference type="EMBL" id="JBHSAY010000015">
    <property type="protein sequence ID" value="MFC4134456.1"/>
    <property type="molecule type" value="Genomic_DNA"/>
</dbReference>
<keyword evidence="1" id="KW-0812">Transmembrane</keyword>
<keyword evidence="3" id="KW-1185">Reference proteome</keyword>
<evidence type="ECO:0000256" key="1">
    <source>
        <dbReference type="SAM" id="Phobius"/>
    </source>
</evidence>
<comment type="caution">
    <text evidence="2">The sequence shown here is derived from an EMBL/GenBank/DDBJ whole genome shotgun (WGS) entry which is preliminary data.</text>
</comment>
<sequence>MKEGAVVFVAIGLGLGMLMGARWVRLKGAQSGWRGAKAGVPKAKAAKKAAFSGFMSHTRQAFLMILVIAAVFFVLIRIAQAS</sequence>
<organism evidence="2 3">
    <name type="scientific">Hamadaea flava</name>
    <dbReference type="NCBI Taxonomy" id="1742688"/>
    <lineage>
        <taxon>Bacteria</taxon>
        <taxon>Bacillati</taxon>
        <taxon>Actinomycetota</taxon>
        <taxon>Actinomycetes</taxon>
        <taxon>Micromonosporales</taxon>
        <taxon>Micromonosporaceae</taxon>
        <taxon>Hamadaea</taxon>
    </lineage>
</organism>
<reference evidence="3" key="1">
    <citation type="journal article" date="2019" name="Int. J. Syst. Evol. Microbiol.">
        <title>The Global Catalogue of Microorganisms (GCM) 10K type strain sequencing project: providing services to taxonomists for standard genome sequencing and annotation.</title>
        <authorList>
            <consortium name="The Broad Institute Genomics Platform"/>
            <consortium name="The Broad Institute Genome Sequencing Center for Infectious Disease"/>
            <person name="Wu L."/>
            <person name="Ma J."/>
        </authorList>
    </citation>
    <scope>NUCLEOTIDE SEQUENCE [LARGE SCALE GENOMIC DNA]</scope>
    <source>
        <strain evidence="3">CGMCC 4.7289</strain>
    </source>
</reference>
<proteinExistence type="predicted"/>